<sequence length="70" mass="8442">MKIYRMRVHHQHDVYVCQIKPDAVFDYKVSMRKVNYTHRPHVAGWIEQCLNRPEIYTDALNPNKNPHKPI</sequence>
<accession>A0A1W6JUQ2</accession>
<evidence type="ECO:0000313" key="2">
    <source>
        <dbReference type="Proteomes" id="UP000225564"/>
    </source>
</evidence>
<proteinExistence type="predicted"/>
<protein>
    <submittedName>
        <fullName evidence="1">Uncharacterized protein</fullName>
    </submittedName>
</protein>
<evidence type="ECO:0000313" key="1">
    <source>
        <dbReference type="EMBL" id="ARM70998.1"/>
    </source>
</evidence>
<dbReference type="EMBL" id="KY612839">
    <property type="protein sequence ID" value="ARM70998.1"/>
    <property type="molecule type" value="Genomic_DNA"/>
</dbReference>
<keyword evidence="2" id="KW-1185">Reference proteome</keyword>
<name>A0A1W6JUQ2_9CAUD</name>
<organism evidence="1 2">
    <name type="scientific">Vibrio phage pVco-5</name>
    <dbReference type="NCBI Taxonomy" id="1965485"/>
    <lineage>
        <taxon>Viruses</taxon>
        <taxon>Duplodnaviria</taxon>
        <taxon>Heunggongvirae</taxon>
        <taxon>Uroviricota</taxon>
        <taxon>Caudoviricetes</taxon>
        <taxon>Schitoviridae</taxon>
        <taxon>Vicoquintavirus</taxon>
        <taxon>Vicoquintavirus Pvco5</taxon>
    </lineage>
</organism>
<gene>
    <name evidence="1" type="ORF">pVco5_010</name>
</gene>
<reference evidence="1 2" key="1">
    <citation type="submission" date="2017-02" db="EMBL/GenBank/DDBJ databases">
        <title>Comeplete genome sequence of Bacteriophage pVco-5, that infects Vibrio corallilyticus.</title>
        <authorList>
            <person name="Kim H.J."/>
            <person name="Park S.C."/>
        </authorList>
    </citation>
    <scope>NUCLEOTIDE SEQUENCE [LARGE SCALE GENOMIC DNA]</scope>
</reference>
<dbReference type="Proteomes" id="UP000225564">
    <property type="component" value="Segment"/>
</dbReference>